<feature type="transmembrane region" description="Helical" evidence="3">
    <location>
        <begin position="320"/>
        <end position="344"/>
    </location>
</feature>
<dbReference type="InterPro" id="IPR036291">
    <property type="entry name" value="NAD(P)-bd_dom_sf"/>
</dbReference>
<reference evidence="7" key="1">
    <citation type="submission" date="2017-02" db="UniProtKB">
        <authorList>
            <consortium name="WormBaseParasite"/>
        </authorList>
    </citation>
    <scope>IDENTIFICATION</scope>
</reference>
<evidence type="ECO:0000313" key="4">
    <source>
        <dbReference type="EMBL" id="VDN57564.1"/>
    </source>
</evidence>
<dbReference type="SUPFAM" id="SSF51735">
    <property type="entry name" value="NAD(P)-binding Rossmann-fold domains"/>
    <property type="match status" value="1"/>
</dbReference>
<dbReference type="PANTHER" id="PTHR24322:SF736">
    <property type="entry name" value="RETINOL DEHYDROGENASE 10"/>
    <property type="match status" value="1"/>
</dbReference>
<keyword evidence="2" id="KW-0560">Oxidoreductase</keyword>
<keyword evidence="3" id="KW-0812">Transmembrane</keyword>
<organism evidence="5 7">
    <name type="scientific">Dracunculus medinensis</name>
    <name type="common">Guinea worm</name>
    <dbReference type="NCBI Taxonomy" id="318479"/>
    <lineage>
        <taxon>Eukaryota</taxon>
        <taxon>Metazoa</taxon>
        <taxon>Ecdysozoa</taxon>
        <taxon>Nematoda</taxon>
        <taxon>Chromadorea</taxon>
        <taxon>Rhabditida</taxon>
        <taxon>Spirurina</taxon>
        <taxon>Dracunculoidea</taxon>
        <taxon>Dracunculidae</taxon>
        <taxon>Dracunculus</taxon>
    </lineage>
</organism>
<dbReference type="STRING" id="318479.A0A0N4U8Z2"/>
<evidence type="ECO:0000313" key="5">
    <source>
        <dbReference type="Proteomes" id="UP000038040"/>
    </source>
</evidence>
<dbReference type="Proteomes" id="UP000274756">
    <property type="component" value="Unassembled WGS sequence"/>
</dbReference>
<dbReference type="Proteomes" id="UP000038040">
    <property type="component" value="Unplaced"/>
</dbReference>
<dbReference type="InterPro" id="IPR002347">
    <property type="entry name" value="SDR_fam"/>
</dbReference>
<keyword evidence="6" id="KW-1185">Reference proteome</keyword>
<reference evidence="4 6" key="2">
    <citation type="submission" date="2018-11" db="EMBL/GenBank/DDBJ databases">
        <authorList>
            <consortium name="Pathogen Informatics"/>
        </authorList>
    </citation>
    <scope>NUCLEOTIDE SEQUENCE [LARGE SCALE GENOMIC DNA]</scope>
</reference>
<dbReference type="GO" id="GO:0016616">
    <property type="term" value="F:oxidoreductase activity, acting on the CH-OH group of donors, NAD or NADP as acceptor"/>
    <property type="evidence" value="ECO:0007669"/>
    <property type="project" value="TreeGrafter"/>
</dbReference>
<evidence type="ECO:0000313" key="6">
    <source>
        <dbReference type="Proteomes" id="UP000274756"/>
    </source>
</evidence>
<dbReference type="GO" id="GO:0005811">
    <property type="term" value="C:lipid droplet"/>
    <property type="evidence" value="ECO:0007669"/>
    <property type="project" value="TreeGrafter"/>
</dbReference>
<dbReference type="Pfam" id="PF00106">
    <property type="entry name" value="adh_short"/>
    <property type="match status" value="1"/>
</dbReference>
<evidence type="ECO:0000256" key="1">
    <source>
        <dbReference type="ARBA" id="ARBA00006484"/>
    </source>
</evidence>
<evidence type="ECO:0000256" key="2">
    <source>
        <dbReference type="ARBA" id="ARBA00023002"/>
    </source>
</evidence>
<sequence>MAKISKFERFCSTFGVILHILFVAIPKDLWNWLNLRQKCVKGQTVVITGAASGIGRALAEFFSIHLGANVVIIDINFHDAQETVQIIKEKCGNAMAWKCDVSQENEIQSCAKEIFTVFGKVDIVVCNAAVLFFGLLHELTNSQLQKSVNINILGTINTIRAFLPQMESRNSGHIVAISSIAGYYGESYGVAYCPTKFAIRGIIECLQMEAKDRKLDIAFTTVCPYFTRTPMILNLGMRPTSIWLPFMSVRRCARDIADAILKEKVIAFVPGYMTILASVKGLLSKNVQFAGREYLNCQYEPSLDEITLSKKSDFFYLPKYLWEFSLFSALFSFAVSFSILLHFFKV</sequence>
<evidence type="ECO:0000313" key="7">
    <source>
        <dbReference type="WBParaSite" id="DME_0000353201-mRNA-1"/>
    </source>
</evidence>
<dbReference type="PANTHER" id="PTHR24322">
    <property type="entry name" value="PKSB"/>
    <property type="match status" value="1"/>
</dbReference>
<dbReference type="EMBL" id="UYYG01001161">
    <property type="protein sequence ID" value="VDN57564.1"/>
    <property type="molecule type" value="Genomic_DNA"/>
</dbReference>
<gene>
    <name evidence="4" type="ORF">DME_LOCUS7537</name>
</gene>
<name>A0A0N4U8Z2_DRAME</name>
<dbReference type="Gene3D" id="3.40.50.720">
    <property type="entry name" value="NAD(P)-binding Rossmann-like Domain"/>
    <property type="match status" value="1"/>
</dbReference>
<keyword evidence="3" id="KW-0472">Membrane</keyword>
<dbReference type="WBParaSite" id="DME_0000353201-mRNA-1">
    <property type="protein sequence ID" value="DME_0000353201-mRNA-1"/>
    <property type="gene ID" value="DME_0000353201"/>
</dbReference>
<accession>A0A0N4U8Z2</accession>
<dbReference type="PRINTS" id="PR00081">
    <property type="entry name" value="GDHRDH"/>
</dbReference>
<comment type="similarity">
    <text evidence="1">Belongs to the short-chain dehydrogenases/reductases (SDR) family.</text>
</comment>
<keyword evidence="3" id="KW-1133">Transmembrane helix</keyword>
<dbReference type="AlphaFoldDB" id="A0A0N4U8Z2"/>
<evidence type="ECO:0000256" key="3">
    <source>
        <dbReference type="SAM" id="Phobius"/>
    </source>
</evidence>
<proteinExistence type="inferred from homology"/>
<protein>
    <submittedName>
        <fullName evidence="7">Short-chain dehydrogenase/reductase family 16C member 6</fullName>
    </submittedName>
</protein>
<dbReference type="OrthoDB" id="10253736at2759"/>